<accession>A0A8S5T9H5</accession>
<sequence>MMNREECENSILEKLKEVRAIFREYDKSDKAHLSMVISGSNYISFYSPNEEFPLDATLMDEEVYHFGN</sequence>
<evidence type="ECO:0000313" key="1">
    <source>
        <dbReference type="EMBL" id="DAF59894.1"/>
    </source>
</evidence>
<name>A0A8S5T9H5_9CAUD</name>
<dbReference type="EMBL" id="BK032778">
    <property type="protein sequence ID" value="DAF59894.1"/>
    <property type="molecule type" value="Genomic_DNA"/>
</dbReference>
<organism evidence="1">
    <name type="scientific">Siphoviridae sp. ctwDi18</name>
    <dbReference type="NCBI Taxonomy" id="2827970"/>
    <lineage>
        <taxon>Viruses</taxon>
        <taxon>Duplodnaviria</taxon>
        <taxon>Heunggongvirae</taxon>
        <taxon>Uroviricota</taxon>
        <taxon>Caudoviricetes</taxon>
    </lineage>
</organism>
<proteinExistence type="predicted"/>
<protein>
    <submittedName>
        <fullName evidence="1">Uncharacterized protein</fullName>
    </submittedName>
</protein>
<reference evidence="1" key="1">
    <citation type="journal article" date="2021" name="Proc. Natl. Acad. Sci. U.S.A.">
        <title>A Catalog of Tens of Thousands of Viruses from Human Metagenomes Reveals Hidden Associations with Chronic Diseases.</title>
        <authorList>
            <person name="Tisza M.J."/>
            <person name="Buck C.B."/>
        </authorList>
    </citation>
    <scope>NUCLEOTIDE SEQUENCE</scope>
    <source>
        <strain evidence="1">CtwDi18</strain>
    </source>
</reference>